<dbReference type="Gene3D" id="3.30.40.10">
    <property type="entry name" value="Zinc/RING finger domain, C3HC4 (zinc finger)"/>
    <property type="match status" value="1"/>
</dbReference>
<evidence type="ECO:0000256" key="4">
    <source>
        <dbReference type="ARBA" id="ARBA00012483"/>
    </source>
</evidence>
<sequence>MEEIDDPTPAASAPGDSAAKAAAAAASASSVASSSAAPPPASATGRRLEEEEEEDDDDEGDVCRICRNPGDAENPLRYPCACSGSIKFVHQECLLQWLSHSNARQCEVCKHVFSFSPVYAEDAPARLPFQEFVVGTAMKACHVLQFFLRLAFVLSVWLLIIPFITFWIWRLTFVRTLGEAQRLFLSHISVPVILTDCLHGFLLSASIVFIFLGATSLRDYFRHLREVGGNDGERDDEGQERHGARAVRRLAGPANRIPAGDGNVEDGQGAQGIAGAGQMIRRNAENVAARLEMQAARLEAQVEQMFDGLDDADGAEDVPFDELVGMQGPVFHLVENAITVLASNAIFLGVVIFVPFSLGRIVLYYLSWFFSSASSSMLASVMPITESALSLANIGLKNALSAVKNFSSESHNEGFVGHVMEVTADTLKKNITELDVVSNSVKAVSTDVLKETTGSSRLSDVTTLAVGYTFIFSLVFLYLGIFALLRYVKGERLTIGRLYGLAAIVEAIPSLFRQFLAGMRHLLTMVKVAFLLVIELGVFPLMCGWWLDVCTLKMLGSTIAQRVEFFLVAPLVSTSIHWLVGIVYMLQISIFVSLLRGVLRNGVLYFLRDPADPNYNPFRDLIDDPVHKHARRVLLSVAVYGSLIVMLVFLPVKVAMRLAPSIFPLDISVFDPFTEIPADMLLFQICIPFAIDHFKPRETIKSLLRYWFAVVGWALGLSDFLLPRPEENGGHENGNGVVRLDRIHERREGGIRQRFVPHVAVEDHDRRGNAIENADVADDSDLDDQADSEYGFALRIVLLLVLAWMTLLLFNSAMIVIPISLGRALFNAIPRLPIMHGIKCNDLLAFSIGCYVIWSVAAGARYSYDYIKTKRVWVLLSQISKWCAIVLKSFALLSIWIFVIPVLIGLLFELLIIVPMRVPIDESPVFLLYQDWALGLIFLKIWTRLVMLDQMAPLVDESWRRKFERVREDGFSRLRGLWVLREIVIPIISKLLTALCVPYVFAKGIFPVFGYPLIVNSAVYRFAWLGCLVLSAVYFCGRRFHTWFTNLHNSIRDDRYLIGRRLHNFGEESVHQRTAGPERNPQPQETGLRDLGLIRLDQEVGDLGLRLRRANQRPNQQARQKGNGALVPPLLEALMRDPVDVYFVTRVLSTREHIRIRV</sequence>
<evidence type="ECO:0000313" key="20">
    <source>
        <dbReference type="RefSeq" id="XP_020109238.1"/>
    </source>
</evidence>
<feature type="region of interest" description="Disordered" evidence="15">
    <location>
        <begin position="1"/>
        <end position="62"/>
    </location>
</feature>
<dbReference type="SUPFAM" id="SSF57850">
    <property type="entry name" value="RING/U-box"/>
    <property type="match status" value="1"/>
</dbReference>
<dbReference type="InterPro" id="IPR013083">
    <property type="entry name" value="Znf_RING/FYVE/PHD"/>
</dbReference>
<keyword evidence="7" id="KW-0479">Metal-binding</keyword>
<dbReference type="EC" id="2.3.2.27" evidence="4"/>
<keyword evidence="5" id="KW-0808">Transferase</keyword>
<evidence type="ECO:0000256" key="2">
    <source>
        <dbReference type="ARBA" id="ARBA00004141"/>
    </source>
</evidence>
<feature type="transmembrane region" description="Helical" evidence="16">
    <location>
        <begin position="528"/>
        <end position="547"/>
    </location>
</feature>
<feature type="transmembrane region" description="Helical" evidence="16">
    <location>
        <begin position="884"/>
        <end position="908"/>
    </location>
</feature>
<dbReference type="OrthoDB" id="1108038at2759"/>
<dbReference type="PROSITE" id="PS51292">
    <property type="entry name" value="ZF_RING_CH"/>
    <property type="match status" value="1"/>
</dbReference>
<keyword evidence="11 16" id="KW-1133">Transmembrane helix</keyword>
<feature type="transmembrane region" description="Helical" evidence="16">
    <location>
        <begin position="633"/>
        <end position="652"/>
    </location>
</feature>
<name>A0A6P5GTN2_ANACO</name>
<dbReference type="GeneID" id="109724725"/>
<evidence type="ECO:0000259" key="18">
    <source>
        <dbReference type="PROSITE" id="PS51292"/>
    </source>
</evidence>
<accession>A0A6P5GTN2</accession>
<feature type="transmembrane region" description="Helical" evidence="16">
    <location>
        <begin position="1018"/>
        <end position="1037"/>
    </location>
</feature>
<evidence type="ECO:0000259" key="17">
    <source>
        <dbReference type="PROSITE" id="PS50089"/>
    </source>
</evidence>
<evidence type="ECO:0000256" key="11">
    <source>
        <dbReference type="ARBA" id="ARBA00022989"/>
    </source>
</evidence>
<dbReference type="PROSITE" id="PS50089">
    <property type="entry name" value="ZF_RING_2"/>
    <property type="match status" value="1"/>
</dbReference>
<evidence type="ECO:0000256" key="10">
    <source>
        <dbReference type="ARBA" id="ARBA00022833"/>
    </source>
</evidence>
<evidence type="ECO:0000256" key="15">
    <source>
        <dbReference type="SAM" id="MobiDB-lite"/>
    </source>
</evidence>
<evidence type="ECO:0000256" key="9">
    <source>
        <dbReference type="ARBA" id="ARBA00022786"/>
    </source>
</evidence>
<dbReference type="Proteomes" id="UP000515123">
    <property type="component" value="Linkage group 19"/>
</dbReference>
<feature type="transmembrane region" description="Helical" evidence="16">
    <location>
        <begin position="843"/>
        <end position="864"/>
    </location>
</feature>
<dbReference type="RefSeq" id="XP_020109238.1">
    <property type="nucleotide sequence ID" value="XM_020253649.1"/>
</dbReference>
<dbReference type="GO" id="GO:0036503">
    <property type="term" value="P:ERAD pathway"/>
    <property type="evidence" value="ECO:0007669"/>
    <property type="project" value="TreeGrafter"/>
</dbReference>
<dbReference type="PANTHER" id="PTHR13145:SF0">
    <property type="entry name" value="E3 UBIQUITIN-PROTEIN LIGASE MARCHF6"/>
    <property type="match status" value="1"/>
</dbReference>
<dbReference type="InterPro" id="IPR001841">
    <property type="entry name" value="Znf_RING"/>
</dbReference>
<evidence type="ECO:0000256" key="6">
    <source>
        <dbReference type="ARBA" id="ARBA00022692"/>
    </source>
</evidence>
<evidence type="ECO:0000256" key="3">
    <source>
        <dbReference type="ARBA" id="ARBA00004906"/>
    </source>
</evidence>
<keyword evidence="14" id="KW-0175">Coiled coil</keyword>
<evidence type="ECO:0000256" key="8">
    <source>
        <dbReference type="ARBA" id="ARBA00022771"/>
    </source>
</evidence>
<feature type="transmembrane region" description="Helical" evidence="16">
    <location>
        <begin position="792"/>
        <end position="822"/>
    </location>
</feature>
<evidence type="ECO:0000256" key="7">
    <source>
        <dbReference type="ARBA" id="ARBA00022723"/>
    </source>
</evidence>
<organism evidence="19 20">
    <name type="scientific">Ananas comosus</name>
    <name type="common">Pineapple</name>
    <name type="synonym">Ananas ananas</name>
    <dbReference type="NCBI Taxonomy" id="4615"/>
    <lineage>
        <taxon>Eukaryota</taxon>
        <taxon>Viridiplantae</taxon>
        <taxon>Streptophyta</taxon>
        <taxon>Embryophyta</taxon>
        <taxon>Tracheophyta</taxon>
        <taxon>Spermatophyta</taxon>
        <taxon>Magnoliopsida</taxon>
        <taxon>Liliopsida</taxon>
        <taxon>Poales</taxon>
        <taxon>Bromeliaceae</taxon>
        <taxon>Bromelioideae</taxon>
        <taxon>Ananas</taxon>
    </lineage>
</organism>
<keyword evidence="8 13" id="KW-0863">Zinc-finger</keyword>
<evidence type="ECO:0000256" key="16">
    <source>
        <dbReference type="SAM" id="Phobius"/>
    </source>
</evidence>
<comment type="pathway">
    <text evidence="3">Protein modification; protein ubiquitination.</text>
</comment>
<feature type="coiled-coil region" evidence="14">
    <location>
        <begin position="281"/>
        <end position="308"/>
    </location>
</feature>
<dbReference type="Pfam" id="PF12906">
    <property type="entry name" value="RINGv"/>
    <property type="match status" value="1"/>
</dbReference>
<comment type="subcellular location">
    <subcellularLocation>
        <location evidence="2">Membrane</location>
        <topology evidence="2">Multi-pass membrane protein</topology>
    </subcellularLocation>
</comment>
<comment type="catalytic activity">
    <reaction evidence="1">
        <text>S-ubiquitinyl-[E2 ubiquitin-conjugating enzyme]-L-cysteine + [acceptor protein]-L-lysine = [E2 ubiquitin-conjugating enzyme]-L-cysteine + N(6)-ubiquitinyl-[acceptor protein]-L-lysine.</text>
        <dbReference type="EC" id="2.3.2.27"/>
    </reaction>
</comment>
<dbReference type="PANTHER" id="PTHR13145">
    <property type="entry name" value="SSM4 PROTEIN"/>
    <property type="match status" value="1"/>
</dbReference>
<dbReference type="GO" id="GO:0008270">
    <property type="term" value="F:zinc ion binding"/>
    <property type="evidence" value="ECO:0007669"/>
    <property type="project" value="UniProtKB-KW"/>
</dbReference>
<feature type="compositionally biased region" description="Low complexity" evidence="15">
    <location>
        <begin position="9"/>
        <end position="36"/>
    </location>
</feature>
<feature type="transmembrane region" description="Helical" evidence="16">
    <location>
        <begin position="146"/>
        <end position="168"/>
    </location>
</feature>
<feature type="compositionally biased region" description="Acidic residues" evidence="15">
    <location>
        <begin position="50"/>
        <end position="60"/>
    </location>
</feature>
<evidence type="ECO:0000256" key="14">
    <source>
        <dbReference type="SAM" id="Coils"/>
    </source>
</evidence>
<dbReference type="CDD" id="cd16702">
    <property type="entry name" value="RING_CH-C4HC3_MARCH6"/>
    <property type="match status" value="1"/>
</dbReference>
<proteinExistence type="predicted"/>
<evidence type="ECO:0000313" key="19">
    <source>
        <dbReference type="Proteomes" id="UP000515123"/>
    </source>
</evidence>
<reference evidence="20" key="2">
    <citation type="submission" date="2025-08" db="UniProtKB">
        <authorList>
            <consortium name="RefSeq"/>
        </authorList>
    </citation>
    <scope>IDENTIFICATION</scope>
    <source>
        <tissue evidence="20">Leaf</tissue>
    </source>
</reference>
<feature type="transmembrane region" description="Helical" evidence="16">
    <location>
        <begin position="188"/>
        <end position="212"/>
    </location>
</feature>
<feature type="transmembrane region" description="Helical" evidence="16">
    <location>
        <begin position="465"/>
        <end position="485"/>
    </location>
</feature>
<dbReference type="FunFam" id="3.30.40.10:FF:000288">
    <property type="entry name" value="Probable E3 ubiquitin ligase SUD1"/>
    <property type="match status" value="1"/>
</dbReference>
<dbReference type="GO" id="GO:0005789">
    <property type="term" value="C:endoplasmic reticulum membrane"/>
    <property type="evidence" value="ECO:0007669"/>
    <property type="project" value="TreeGrafter"/>
</dbReference>
<evidence type="ECO:0000256" key="5">
    <source>
        <dbReference type="ARBA" id="ARBA00022679"/>
    </source>
</evidence>
<keyword evidence="6 16" id="KW-0812">Transmembrane</keyword>
<gene>
    <name evidence="20" type="primary">LOC109724725</name>
</gene>
<dbReference type="SMART" id="SM00744">
    <property type="entry name" value="RINGv"/>
    <property type="match status" value="1"/>
</dbReference>
<keyword evidence="12 16" id="KW-0472">Membrane</keyword>
<dbReference type="InterPro" id="IPR011016">
    <property type="entry name" value="Znf_RING-CH"/>
</dbReference>
<protein>
    <recommendedName>
        <fullName evidence="4">RING-type E3 ubiquitin transferase</fullName>
        <ecNumber evidence="4">2.3.2.27</ecNumber>
    </recommendedName>
</protein>
<evidence type="ECO:0000256" key="1">
    <source>
        <dbReference type="ARBA" id="ARBA00000900"/>
    </source>
</evidence>
<feature type="transmembrane region" description="Helical" evidence="16">
    <location>
        <begin position="983"/>
        <end position="1006"/>
    </location>
</feature>
<dbReference type="AlphaFoldDB" id="A0A6P5GTN2"/>
<keyword evidence="19" id="KW-1185">Reference proteome</keyword>
<evidence type="ECO:0000256" key="13">
    <source>
        <dbReference type="PROSITE-ProRule" id="PRU00175"/>
    </source>
</evidence>
<keyword evidence="10" id="KW-0862">Zinc</keyword>
<dbReference type="InterPro" id="IPR056521">
    <property type="entry name" value="MARCHF6-like_C"/>
</dbReference>
<reference evidence="19" key="1">
    <citation type="journal article" date="2015" name="Nat. Genet.">
        <title>The pineapple genome and the evolution of CAM photosynthesis.</title>
        <authorList>
            <person name="Ming R."/>
            <person name="VanBuren R."/>
            <person name="Wai C.M."/>
            <person name="Tang H."/>
            <person name="Schatz M.C."/>
            <person name="Bowers J.E."/>
            <person name="Lyons E."/>
            <person name="Wang M.L."/>
            <person name="Chen J."/>
            <person name="Biggers E."/>
            <person name="Zhang J."/>
            <person name="Huang L."/>
            <person name="Zhang L."/>
            <person name="Miao W."/>
            <person name="Zhang J."/>
            <person name="Ye Z."/>
            <person name="Miao C."/>
            <person name="Lin Z."/>
            <person name="Wang H."/>
            <person name="Zhou H."/>
            <person name="Yim W.C."/>
            <person name="Priest H.D."/>
            <person name="Zheng C."/>
            <person name="Woodhouse M."/>
            <person name="Edger P.P."/>
            <person name="Guyot R."/>
            <person name="Guo H.B."/>
            <person name="Guo H."/>
            <person name="Zheng G."/>
            <person name="Singh R."/>
            <person name="Sharma A."/>
            <person name="Min X."/>
            <person name="Zheng Y."/>
            <person name="Lee H."/>
            <person name="Gurtowski J."/>
            <person name="Sedlazeck F.J."/>
            <person name="Harkess A."/>
            <person name="McKain M.R."/>
            <person name="Liao Z."/>
            <person name="Fang J."/>
            <person name="Liu J."/>
            <person name="Zhang X."/>
            <person name="Zhang Q."/>
            <person name="Hu W."/>
            <person name="Qin Y."/>
            <person name="Wang K."/>
            <person name="Chen L.Y."/>
            <person name="Shirley N."/>
            <person name="Lin Y.R."/>
            <person name="Liu L.Y."/>
            <person name="Hernandez A.G."/>
            <person name="Wright C.L."/>
            <person name="Bulone V."/>
            <person name="Tuskan G.A."/>
            <person name="Heath K."/>
            <person name="Zee F."/>
            <person name="Moore P.H."/>
            <person name="Sunkar R."/>
            <person name="Leebens-Mack J.H."/>
            <person name="Mockler T."/>
            <person name="Bennetzen J.L."/>
            <person name="Freeling M."/>
            <person name="Sankoff D."/>
            <person name="Paterson A.H."/>
            <person name="Zhu X."/>
            <person name="Yang X."/>
            <person name="Smith J.A."/>
            <person name="Cushman J.C."/>
            <person name="Paull R.E."/>
            <person name="Yu Q."/>
        </authorList>
    </citation>
    <scope>NUCLEOTIDE SEQUENCE [LARGE SCALE GENOMIC DNA]</scope>
    <source>
        <strain evidence="19">cv. F153</strain>
    </source>
</reference>
<feature type="transmembrane region" description="Helical" evidence="16">
    <location>
        <begin position="576"/>
        <end position="599"/>
    </location>
</feature>
<keyword evidence="9" id="KW-0833">Ubl conjugation pathway</keyword>
<feature type="domain" description="RING-CH-type" evidence="18">
    <location>
        <begin position="55"/>
        <end position="116"/>
    </location>
</feature>
<evidence type="ECO:0000256" key="12">
    <source>
        <dbReference type="ARBA" id="ARBA00023136"/>
    </source>
</evidence>
<feature type="domain" description="RING-type" evidence="17">
    <location>
        <begin position="63"/>
        <end position="110"/>
    </location>
</feature>
<dbReference type="GO" id="GO:0061630">
    <property type="term" value="F:ubiquitin protein ligase activity"/>
    <property type="evidence" value="ECO:0007669"/>
    <property type="project" value="UniProtKB-EC"/>
</dbReference>
<dbReference type="Pfam" id="PF23113">
    <property type="entry name" value="MARCHF6_C"/>
    <property type="match status" value="1"/>
</dbReference>